<dbReference type="EMBL" id="JBHSMQ010000002">
    <property type="protein sequence ID" value="MFC5454936.1"/>
    <property type="molecule type" value="Genomic_DNA"/>
</dbReference>
<dbReference type="Pfam" id="PF00383">
    <property type="entry name" value="dCMP_cyt_deam_1"/>
    <property type="match status" value="1"/>
</dbReference>
<reference evidence="4" key="1">
    <citation type="journal article" date="2019" name="Int. J. Syst. Evol. Microbiol.">
        <title>The Global Catalogue of Microorganisms (GCM) 10K type strain sequencing project: providing services to taxonomists for standard genome sequencing and annotation.</title>
        <authorList>
            <consortium name="The Broad Institute Genomics Platform"/>
            <consortium name="The Broad Institute Genome Sequencing Center for Infectious Disease"/>
            <person name="Wu L."/>
            <person name="Ma J."/>
        </authorList>
    </citation>
    <scope>NUCLEOTIDE SEQUENCE [LARGE SCALE GENOMIC DNA]</scope>
    <source>
        <strain evidence="4">CGMCC 4.1469</strain>
    </source>
</reference>
<evidence type="ECO:0000313" key="4">
    <source>
        <dbReference type="Proteomes" id="UP001596052"/>
    </source>
</evidence>
<dbReference type="SUPFAM" id="SSF53927">
    <property type="entry name" value="Cytidine deaminase-like"/>
    <property type="match status" value="1"/>
</dbReference>
<proteinExistence type="predicted"/>
<protein>
    <submittedName>
        <fullName evidence="3">Deoxycytidylate deaminase</fullName>
    </submittedName>
</protein>
<sequence>MSIEAHPTPAARLTIPEYAMALAHVASLRSEDPFRKVGAVAIDFDNRVIGTAYNGLAPGYNADPDFWADRDARRKYMLHAEVNLCSLFTRGNVRLVACTTKPCTSCMQMLCAYGVKEVYFRDDYPESEADAIAGRYGIPLIQLSDYPQIIASADKTVLP</sequence>
<dbReference type="InterPro" id="IPR015517">
    <property type="entry name" value="dCMP_deaminase-rel"/>
</dbReference>
<evidence type="ECO:0000256" key="1">
    <source>
        <dbReference type="ARBA" id="ARBA00022801"/>
    </source>
</evidence>
<accession>A0ABW0KQY3</accession>
<dbReference type="RefSeq" id="WP_377165522.1">
    <property type="nucleotide sequence ID" value="NZ_JBHSMQ010000002.1"/>
</dbReference>
<dbReference type="PANTHER" id="PTHR11086">
    <property type="entry name" value="DEOXYCYTIDYLATE DEAMINASE-RELATED"/>
    <property type="match status" value="1"/>
</dbReference>
<keyword evidence="4" id="KW-1185">Reference proteome</keyword>
<dbReference type="Gene3D" id="3.40.140.10">
    <property type="entry name" value="Cytidine Deaminase, domain 2"/>
    <property type="match status" value="1"/>
</dbReference>
<evidence type="ECO:0000259" key="2">
    <source>
        <dbReference type="PROSITE" id="PS51747"/>
    </source>
</evidence>
<dbReference type="Proteomes" id="UP001596052">
    <property type="component" value="Unassembled WGS sequence"/>
</dbReference>
<name>A0ABW0KQY3_9BACT</name>
<feature type="domain" description="CMP/dCMP-type deaminase" evidence="2">
    <location>
        <begin position="14"/>
        <end position="136"/>
    </location>
</feature>
<organism evidence="3 4">
    <name type="scientific">Prosthecobacter fluviatilis</name>
    <dbReference type="NCBI Taxonomy" id="445931"/>
    <lineage>
        <taxon>Bacteria</taxon>
        <taxon>Pseudomonadati</taxon>
        <taxon>Verrucomicrobiota</taxon>
        <taxon>Verrucomicrobiia</taxon>
        <taxon>Verrucomicrobiales</taxon>
        <taxon>Verrucomicrobiaceae</taxon>
        <taxon>Prosthecobacter</taxon>
    </lineage>
</organism>
<dbReference type="InterPro" id="IPR002125">
    <property type="entry name" value="CMP_dCMP_dom"/>
</dbReference>
<comment type="caution">
    <text evidence="3">The sequence shown here is derived from an EMBL/GenBank/DDBJ whole genome shotgun (WGS) entry which is preliminary data.</text>
</comment>
<dbReference type="PANTHER" id="PTHR11086:SF18">
    <property type="entry name" value="DEOXYCYTIDYLATE DEAMINASE"/>
    <property type="match status" value="1"/>
</dbReference>
<keyword evidence="1" id="KW-0378">Hydrolase</keyword>
<dbReference type="PROSITE" id="PS51747">
    <property type="entry name" value="CYT_DCMP_DEAMINASES_2"/>
    <property type="match status" value="1"/>
</dbReference>
<gene>
    <name evidence="3" type="ORF">ACFQDI_08740</name>
</gene>
<dbReference type="InterPro" id="IPR016193">
    <property type="entry name" value="Cytidine_deaminase-like"/>
</dbReference>
<evidence type="ECO:0000313" key="3">
    <source>
        <dbReference type="EMBL" id="MFC5454936.1"/>
    </source>
</evidence>